<evidence type="ECO:0000256" key="10">
    <source>
        <dbReference type="ARBA" id="ARBA00037165"/>
    </source>
</evidence>
<evidence type="ECO:0000256" key="1">
    <source>
        <dbReference type="ARBA" id="ARBA00004114"/>
    </source>
</evidence>
<comment type="subcellular location">
    <subcellularLocation>
        <location evidence="2">Cytoplasm</location>
        <location evidence="2">Cytoskeleton</location>
        <location evidence="2">Cilium basal body</location>
    </subcellularLocation>
    <subcellularLocation>
        <location evidence="1">Cytoplasm</location>
        <location evidence="1">Cytoskeleton</location>
        <location evidence="1">Microtubule organizing center</location>
        <location evidence="1">Centrosome</location>
        <location evidence="1">Centriole</location>
    </subcellularLocation>
</comment>
<keyword evidence="8" id="KW-0206">Cytoskeleton</keyword>
<evidence type="ECO:0000256" key="2">
    <source>
        <dbReference type="ARBA" id="ARBA00004120"/>
    </source>
</evidence>
<evidence type="ECO:0000256" key="5">
    <source>
        <dbReference type="ARBA" id="ARBA00022794"/>
    </source>
</evidence>
<evidence type="ECO:0000313" key="14">
    <source>
        <dbReference type="Proteomes" id="UP000694556"/>
    </source>
</evidence>
<dbReference type="AlphaFoldDB" id="A0A8C3GJE4"/>
<dbReference type="GO" id="GO:0032391">
    <property type="term" value="C:photoreceptor connecting cilium"/>
    <property type="evidence" value="ECO:0007669"/>
    <property type="project" value="TreeGrafter"/>
</dbReference>
<feature type="compositionally biased region" description="Acidic residues" evidence="12">
    <location>
        <begin position="766"/>
        <end position="787"/>
    </location>
</feature>
<protein>
    <recommendedName>
        <fullName evidence="11">Protein FAM161A</fullName>
    </recommendedName>
</protein>
<evidence type="ECO:0000256" key="4">
    <source>
        <dbReference type="ARBA" id="ARBA00022490"/>
    </source>
</evidence>
<dbReference type="GO" id="GO:0044782">
    <property type="term" value="P:cilium organization"/>
    <property type="evidence" value="ECO:0007669"/>
    <property type="project" value="TreeGrafter"/>
</dbReference>
<reference evidence="13" key="2">
    <citation type="submission" date="2025-08" db="UniProtKB">
        <authorList>
            <consortium name="Ensembl"/>
        </authorList>
    </citation>
    <scope>IDENTIFICATION</scope>
</reference>
<feature type="compositionally biased region" description="Acidic residues" evidence="12">
    <location>
        <begin position="736"/>
        <end position="746"/>
    </location>
</feature>
<dbReference type="Ensembl" id="ENSCMMT00000015349.1">
    <property type="protein sequence ID" value="ENSCMMP00000013920.1"/>
    <property type="gene ID" value="ENSCMMG00000008896.1"/>
</dbReference>
<proteinExistence type="inferred from homology"/>
<feature type="region of interest" description="Disordered" evidence="12">
    <location>
        <begin position="462"/>
        <end position="529"/>
    </location>
</feature>
<dbReference type="InterPro" id="IPR019579">
    <property type="entry name" value="FAM161A/B"/>
</dbReference>
<keyword evidence="14" id="KW-1185">Reference proteome</keyword>
<feature type="region of interest" description="Disordered" evidence="12">
    <location>
        <begin position="1"/>
        <end position="27"/>
    </location>
</feature>
<evidence type="ECO:0000256" key="6">
    <source>
        <dbReference type="ARBA" id="ARBA00023054"/>
    </source>
</evidence>
<feature type="compositionally biased region" description="Low complexity" evidence="12">
    <location>
        <begin position="148"/>
        <end position="159"/>
    </location>
</feature>
<keyword evidence="4" id="KW-0963">Cytoplasm</keyword>
<feature type="region of interest" description="Disordered" evidence="12">
    <location>
        <begin position="648"/>
        <end position="796"/>
    </location>
</feature>
<dbReference type="InterPro" id="IPR051655">
    <property type="entry name" value="FAM161"/>
</dbReference>
<evidence type="ECO:0000256" key="12">
    <source>
        <dbReference type="SAM" id="MobiDB-lite"/>
    </source>
</evidence>
<reference evidence="13" key="1">
    <citation type="submission" date="2018-09" db="EMBL/GenBank/DDBJ databases">
        <title>Common duck and Muscovy duck high density SNP chip.</title>
        <authorList>
            <person name="Vignal A."/>
            <person name="Thebault N."/>
            <person name="Warren W.C."/>
        </authorList>
    </citation>
    <scope>NUCLEOTIDE SEQUENCE [LARGE SCALE GENOMIC DNA]</scope>
</reference>
<evidence type="ECO:0000313" key="13">
    <source>
        <dbReference type="Ensembl" id="ENSCMMP00000013920.1"/>
    </source>
</evidence>
<organism evidence="13 14">
    <name type="scientific">Cairina moschata</name>
    <name type="common">Muscovy duck</name>
    <dbReference type="NCBI Taxonomy" id="8855"/>
    <lineage>
        <taxon>Eukaryota</taxon>
        <taxon>Metazoa</taxon>
        <taxon>Chordata</taxon>
        <taxon>Craniata</taxon>
        <taxon>Vertebrata</taxon>
        <taxon>Euteleostomi</taxon>
        <taxon>Archelosauria</taxon>
        <taxon>Archosauria</taxon>
        <taxon>Dinosauria</taxon>
        <taxon>Saurischia</taxon>
        <taxon>Theropoda</taxon>
        <taxon>Coelurosauria</taxon>
        <taxon>Aves</taxon>
        <taxon>Neognathae</taxon>
        <taxon>Galloanserae</taxon>
        <taxon>Anseriformes</taxon>
        <taxon>Anatidae</taxon>
        <taxon>Anatinae</taxon>
        <taxon>Cairina</taxon>
    </lineage>
</organism>
<dbReference type="GO" id="GO:0036064">
    <property type="term" value="C:ciliary basal body"/>
    <property type="evidence" value="ECO:0007669"/>
    <property type="project" value="TreeGrafter"/>
</dbReference>
<dbReference type="Proteomes" id="UP000694556">
    <property type="component" value="Chromosome 3"/>
</dbReference>
<feature type="compositionally biased region" description="Basic and acidic residues" evidence="12">
    <location>
        <begin position="385"/>
        <end position="400"/>
    </location>
</feature>
<name>A0A8C3GJE4_CAIMO</name>
<feature type="compositionally biased region" description="Low complexity" evidence="12">
    <location>
        <begin position="14"/>
        <end position="23"/>
    </location>
</feature>
<accession>A0A8C3GJE4</accession>
<feature type="compositionally biased region" description="Basic residues" evidence="12">
    <location>
        <begin position="516"/>
        <end position="529"/>
    </location>
</feature>
<feature type="compositionally biased region" description="Basic and acidic residues" evidence="12">
    <location>
        <begin position="503"/>
        <end position="515"/>
    </location>
</feature>
<evidence type="ECO:0000256" key="9">
    <source>
        <dbReference type="ARBA" id="ARBA00023273"/>
    </source>
</evidence>
<comment type="function">
    <text evidence="10">Involved in ciliogenesis.</text>
</comment>
<feature type="region of interest" description="Disordered" evidence="12">
    <location>
        <begin position="128"/>
        <end position="160"/>
    </location>
</feature>
<keyword evidence="7" id="KW-0969">Cilium</keyword>
<feature type="region of interest" description="Disordered" evidence="12">
    <location>
        <begin position="377"/>
        <end position="400"/>
    </location>
</feature>
<feature type="compositionally biased region" description="Basic and acidic residues" evidence="12">
    <location>
        <begin position="674"/>
        <end position="686"/>
    </location>
</feature>
<keyword evidence="9" id="KW-0966">Cell projection</keyword>
<feature type="compositionally biased region" description="Low complexity" evidence="12">
    <location>
        <begin position="128"/>
        <end position="139"/>
    </location>
</feature>
<evidence type="ECO:0000256" key="3">
    <source>
        <dbReference type="ARBA" id="ARBA00006663"/>
    </source>
</evidence>
<dbReference type="GO" id="GO:0005814">
    <property type="term" value="C:centriole"/>
    <property type="evidence" value="ECO:0007669"/>
    <property type="project" value="UniProtKB-SubCell"/>
</dbReference>
<keyword evidence="5" id="KW-0970">Cilium biogenesis/degradation</keyword>
<sequence>MAAVPAGPGPRSPPGACSPAPAAQDTLDVDSNTDRERTLPLHGDSDNWIDFSKMCASNQEYYLKLEELKNAHVETMAKLESMCRNKLFLKGVQPVARKDAASNGCCRPTWEKSSYQPLNLYKSFSDSDLSDPLGSGVSGRSDKELAFEENGSETGSSSSFAKQRIEKMWDGFSVEDYIARTKHSLPSSPVFRTTQKKQKAWSPKVTVPKPFQMTIREARKKEQNVKSKSQIEMENNLLKKQLEEEAECQKKFRANPVPAAVFLPLYHEIIQRNEERRKSVKERSKLKLLASQKPFKFIEREKQRNEIRKMQLRDLSTPEKKPKPFKAKPIPKCVYSPAVNDKLQEEELYREIRIRMRAEELLRNSSLPTSRLALKNTNKKKKHKCTEPKETEHKPKIKPDVPDFERLHQKFQKRLLQKKQVKHLTVCEPFDLRTPHIPSNKGKILRDIQEDEERLKETRWPYASPRRKPQMRGANSPLSGFGECKSPKITQSTQRRLQAIRNSLEEKRKLEEQQKRNRTKQKQGTKKLQKIVTTRAEANDPHQSLAQMSKSKLEAFRNYEKQRMQEYLQELQEMEERVNQRPLLLERVTQKNARIAAEKHYSNTLRALGVCPEFVSKKGQTTKLLGCSNAEDFGLDVKERANKDKVKERESFLSAEAADISPQAEQSCEEEEEKREGVRAATKDSESSEAEDEEETRGSPRVQQPCHTGEASPGSDQHCEEEEGEAKAGLPRDHSLEEEEEEEEEENRSRPSSQSDRSPELQEGQSDPEAEGAFGYEDEEYESDDSEEKASDGEAD</sequence>
<dbReference type="Pfam" id="PF10595">
    <property type="entry name" value="FAM161A_B"/>
    <property type="match status" value="1"/>
</dbReference>
<dbReference type="PANTHER" id="PTHR21501:SF3">
    <property type="entry name" value="PROTEIN FAM161A"/>
    <property type="match status" value="1"/>
</dbReference>
<evidence type="ECO:0000256" key="7">
    <source>
        <dbReference type="ARBA" id="ARBA00023069"/>
    </source>
</evidence>
<keyword evidence="6" id="KW-0175">Coiled coil</keyword>
<dbReference type="PANTHER" id="PTHR21501">
    <property type="entry name" value="PROTEIN FAM-161"/>
    <property type="match status" value="1"/>
</dbReference>
<evidence type="ECO:0000256" key="8">
    <source>
        <dbReference type="ARBA" id="ARBA00023212"/>
    </source>
</evidence>
<reference evidence="13" key="3">
    <citation type="submission" date="2025-09" db="UniProtKB">
        <authorList>
            <consortium name="Ensembl"/>
        </authorList>
    </citation>
    <scope>IDENTIFICATION</scope>
</reference>
<evidence type="ECO:0000256" key="11">
    <source>
        <dbReference type="ARBA" id="ARBA00039949"/>
    </source>
</evidence>
<comment type="similarity">
    <text evidence="3">Belongs to the FAM161 family.</text>
</comment>